<dbReference type="PRINTS" id="PR01050">
    <property type="entry name" value="PYRUVTKNASE"/>
</dbReference>
<evidence type="ECO:0000256" key="11">
    <source>
        <dbReference type="ARBA" id="ARBA00022842"/>
    </source>
</evidence>
<dbReference type="EMBL" id="JACJIP010000023">
    <property type="protein sequence ID" value="MBA9086867.1"/>
    <property type="molecule type" value="Genomic_DNA"/>
</dbReference>
<dbReference type="GO" id="GO:0000287">
    <property type="term" value="F:magnesium ion binding"/>
    <property type="evidence" value="ECO:0007669"/>
    <property type="project" value="InterPro"/>
</dbReference>
<keyword evidence="8" id="KW-0547">Nucleotide-binding</keyword>
<dbReference type="GO" id="GO:0016301">
    <property type="term" value="F:kinase activity"/>
    <property type="evidence" value="ECO:0007669"/>
    <property type="project" value="UniProtKB-KW"/>
</dbReference>
<evidence type="ECO:0000256" key="14">
    <source>
        <dbReference type="RuleBase" id="RU000504"/>
    </source>
</evidence>
<feature type="domain" description="Pyruvate kinase barrel" evidence="15">
    <location>
        <begin position="2"/>
        <end position="321"/>
    </location>
</feature>
<evidence type="ECO:0000256" key="13">
    <source>
        <dbReference type="ARBA" id="ARBA00023317"/>
    </source>
</evidence>
<dbReference type="Pfam" id="PF00224">
    <property type="entry name" value="PK"/>
    <property type="match status" value="1"/>
</dbReference>
<comment type="pathway">
    <text evidence="2 14">Carbohydrate degradation; glycolysis; pyruvate from D-glyceraldehyde 3-phosphate: step 5/5.</text>
</comment>
<proteinExistence type="inferred from homology"/>
<dbReference type="InterPro" id="IPR011037">
    <property type="entry name" value="Pyrv_Knase-like_insert_dom_sf"/>
</dbReference>
<sequence length="346" mass="38600">MEIVATIGPLSTNYSTIKSIIEAGANLLRFNFALGSTEEMIERVDVAKKVISDHNYNNVKILADLPGCKIRVCDFIEGKLHINKKNKYIFKSCFELTSCKEFIPINYPNIGKCVSLDQLLIIGDGEIVFCIEEIYNDESFTAVALNSGVLRALNGISISGEIDKLNHFTSNTINHIKSLDYLRPDFVAFSFVRDADMVIKGKELIQHSCGINYKPKIVSKIETPLGIENFESIVGITDIILLARGDLAVYTDYSKLGIYQTKAIDICKLHKKKIIISTQVLESLVDRYFPTRSEVSDLTNIVLKGAHGIMLCKETVLPSEPSHTIEVAKKIISQALLAQGNERFYI</sequence>
<dbReference type="Gene3D" id="3.20.20.60">
    <property type="entry name" value="Phosphoenolpyruvate-binding domains"/>
    <property type="match status" value="1"/>
</dbReference>
<evidence type="ECO:0000256" key="6">
    <source>
        <dbReference type="ARBA" id="ARBA00022679"/>
    </source>
</evidence>
<evidence type="ECO:0000256" key="4">
    <source>
        <dbReference type="ARBA" id="ARBA00012142"/>
    </source>
</evidence>
<evidence type="ECO:0000259" key="15">
    <source>
        <dbReference type="Pfam" id="PF00224"/>
    </source>
</evidence>
<dbReference type="AlphaFoldDB" id="A0A7W3XSM1"/>
<dbReference type="InterPro" id="IPR001697">
    <property type="entry name" value="Pyr_Knase"/>
</dbReference>
<keyword evidence="6 14" id="KW-0808">Transferase</keyword>
<dbReference type="GO" id="GO:0005524">
    <property type="term" value="F:ATP binding"/>
    <property type="evidence" value="ECO:0007669"/>
    <property type="project" value="UniProtKB-KW"/>
</dbReference>
<comment type="similarity">
    <text evidence="3 14">Belongs to the pyruvate kinase family.</text>
</comment>
<evidence type="ECO:0000256" key="10">
    <source>
        <dbReference type="ARBA" id="ARBA00022840"/>
    </source>
</evidence>
<keyword evidence="13 16" id="KW-0670">Pyruvate</keyword>
<dbReference type="PANTHER" id="PTHR11817">
    <property type="entry name" value="PYRUVATE KINASE"/>
    <property type="match status" value="1"/>
</dbReference>
<accession>A0A7W3XSM1</accession>
<evidence type="ECO:0000313" key="17">
    <source>
        <dbReference type="Proteomes" id="UP000567067"/>
    </source>
</evidence>
<evidence type="ECO:0000256" key="5">
    <source>
        <dbReference type="ARBA" id="ARBA00018587"/>
    </source>
</evidence>
<dbReference type="InterPro" id="IPR040442">
    <property type="entry name" value="Pyrv_kinase-like_dom_sf"/>
</dbReference>
<evidence type="ECO:0000256" key="7">
    <source>
        <dbReference type="ARBA" id="ARBA00022723"/>
    </source>
</evidence>
<keyword evidence="12 14" id="KW-0324">Glycolysis</keyword>
<name>A0A7W3XSM1_9BACL</name>
<keyword evidence="9 14" id="KW-0418">Kinase</keyword>
<evidence type="ECO:0000256" key="3">
    <source>
        <dbReference type="ARBA" id="ARBA00008663"/>
    </source>
</evidence>
<evidence type="ECO:0000256" key="8">
    <source>
        <dbReference type="ARBA" id="ARBA00022741"/>
    </source>
</evidence>
<dbReference type="InterPro" id="IPR015793">
    <property type="entry name" value="Pyrv_Knase_brl"/>
</dbReference>
<dbReference type="SUPFAM" id="SSF51621">
    <property type="entry name" value="Phosphoenolpyruvate/pyruvate domain"/>
    <property type="match status" value="1"/>
</dbReference>
<comment type="caution">
    <text evidence="16">The sequence shown here is derived from an EMBL/GenBank/DDBJ whole genome shotgun (WGS) entry which is preliminary data.</text>
</comment>
<organism evidence="16 17">
    <name type="scientific">Fontibacillus solani</name>
    <dbReference type="NCBI Taxonomy" id="1572857"/>
    <lineage>
        <taxon>Bacteria</taxon>
        <taxon>Bacillati</taxon>
        <taxon>Bacillota</taxon>
        <taxon>Bacilli</taxon>
        <taxon>Bacillales</taxon>
        <taxon>Paenibacillaceae</taxon>
        <taxon>Fontibacillus</taxon>
    </lineage>
</organism>
<reference evidence="16 17" key="1">
    <citation type="submission" date="2020-08" db="EMBL/GenBank/DDBJ databases">
        <title>Genomic Encyclopedia of Type Strains, Phase III (KMG-III): the genomes of soil and plant-associated and newly described type strains.</title>
        <authorList>
            <person name="Whitman W."/>
        </authorList>
    </citation>
    <scope>NUCLEOTIDE SEQUENCE [LARGE SCALE GENOMIC DNA]</scope>
    <source>
        <strain evidence="16 17">CECT 8693</strain>
    </source>
</reference>
<dbReference type="SUPFAM" id="SSF50800">
    <property type="entry name" value="PK beta-barrel domain-like"/>
    <property type="match status" value="1"/>
</dbReference>
<evidence type="ECO:0000256" key="2">
    <source>
        <dbReference type="ARBA" id="ARBA00004997"/>
    </source>
</evidence>
<dbReference type="InterPro" id="IPR015813">
    <property type="entry name" value="Pyrv/PenolPyrv_kinase-like_dom"/>
</dbReference>
<dbReference type="RefSeq" id="WP_182537328.1">
    <property type="nucleotide sequence ID" value="NZ_JACJIP010000023.1"/>
</dbReference>
<dbReference type="UniPathway" id="UPA00109">
    <property type="reaction ID" value="UER00188"/>
</dbReference>
<evidence type="ECO:0000256" key="12">
    <source>
        <dbReference type="ARBA" id="ARBA00023152"/>
    </source>
</evidence>
<comment type="cofactor">
    <cofactor evidence="1">
        <name>K(+)</name>
        <dbReference type="ChEBI" id="CHEBI:29103"/>
    </cofactor>
</comment>
<keyword evidence="10" id="KW-0067">ATP-binding</keyword>
<evidence type="ECO:0000256" key="9">
    <source>
        <dbReference type="ARBA" id="ARBA00022777"/>
    </source>
</evidence>
<dbReference type="Proteomes" id="UP000567067">
    <property type="component" value="Unassembled WGS sequence"/>
</dbReference>
<keyword evidence="7" id="KW-0479">Metal-binding</keyword>
<protein>
    <recommendedName>
        <fullName evidence="5 14">Pyruvate kinase</fullName>
        <ecNumber evidence="4 14">2.7.1.40</ecNumber>
    </recommendedName>
</protein>
<dbReference type="Gene3D" id="2.40.33.10">
    <property type="entry name" value="PK beta-barrel domain-like"/>
    <property type="match status" value="1"/>
</dbReference>
<dbReference type="GO" id="GO:0030955">
    <property type="term" value="F:potassium ion binding"/>
    <property type="evidence" value="ECO:0007669"/>
    <property type="project" value="InterPro"/>
</dbReference>
<evidence type="ECO:0000256" key="1">
    <source>
        <dbReference type="ARBA" id="ARBA00001958"/>
    </source>
</evidence>
<gene>
    <name evidence="16" type="ORF">FHR92_003347</name>
</gene>
<dbReference type="InterPro" id="IPR015806">
    <property type="entry name" value="Pyrv_Knase_insert_dom_sf"/>
</dbReference>
<dbReference type="EC" id="2.7.1.40" evidence="4 14"/>
<keyword evidence="11 14" id="KW-0460">Magnesium</keyword>
<evidence type="ECO:0000313" key="16">
    <source>
        <dbReference type="EMBL" id="MBA9086867.1"/>
    </source>
</evidence>
<keyword evidence="17" id="KW-1185">Reference proteome</keyword>
<dbReference type="GO" id="GO:0004743">
    <property type="term" value="F:pyruvate kinase activity"/>
    <property type="evidence" value="ECO:0007669"/>
    <property type="project" value="UniProtKB-EC"/>
</dbReference>
<comment type="catalytic activity">
    <reaction evidence="14">
        <text>pyruvate + ATP = phosphoenolpyruvate + ADP + H(+)</text>
        <dbReference type="Rhea" id="RHEA:18157"/>
        <dbReference type="ChEBI" id="CHEBI:15361"/>
        <dbReference type="ChEBI" id="CHEBI:15378"/>
        <dbReference type="ChEBI" id="CHEBI:30616"/>
        <dbReference type="ChEBI" id="CHEBI:58702"/>
        <dbReference type="ChEBI" id="CHEBI:456216"/>
        <dbReference type="EC" id="2.7.1.40"/>
    </reaction>
</comment>